<organism evidence="2 3">
    <name type="scientific">Saccoglossus kowalevskii</name>
    <name type="common">Acorn worm</name>
    <dbReference type="NCBI Taxonomy" id="10224"/>
    <lineage>
        <taxon>Eukaryota</taxon>
        <taxon>Metazoa</taxon>
        <taxon>Hemichordata</taxon>
        <taxon>Enteropneusta</taxon>
        <taxon>Harrimaniidae</taxon>
        <taxon>Saccoglossus</taxon>
    </lineage>
</organism>
<evidence type="ECO:0000313" key="3">
    <source>
        <dbReference type="RefSeq" id="XP_006826012.1"/>
    </source>
</evidence>
<protein>
    <submittedName>
        <fullName evidence="3">Uncharacterized protein LOC100374603 isoform X2</fullName>
    </submittedName>
</protein>
<dbReference type="Proteomes" id="UP000694865">
    <property type="component" value="Unplaced"/>
</dbReference>
<gene>
    <name evidence="3" type="primary">LOC100374603</name>
</gene>
<feature type="region of interest" description="Disordered" evidence="1">
    <location>
        <begin position="82"/>
        <end position="105"/>
    </location>
</feature>
<evidence type="ECO:0000256" key="1">
    <source>
        <dbReference type="SAM" id="MobiDB-lite"/>
    </source>
</evidence>
<keyword evidence="2" id="KW-1185">Reference proteome</keyword>
<dbReference type="RefSeq" id="XP_006826012.1">
    <property type="nucleotide sequence ID" value="XM_006825949.1"/>
</dbReference>
<name>A0ABM0N171_SACKO</name>
<proteinExistence type="predicted"/>
<dbReference type="GeneID" id="100374603"/>
<accession>A0ABM0N171</accession>
<evidence type="ECO:0000313" key="2">
    <source>
        <dbReference type="Proteomes" id="UP000694865"/>
    </source>
</evidence>
<reference evidence="3" key="1">
    <citation type="submission" date="2025-08" db="UniProtKB">
        <authorList>
            <consortium name="RefSeq"/>
        </authorList>
    </citation>
    <scope>IDENTIFICATION</scope>
    <source>
        <tissue evidence="3">Testes</tissue>
    </source>
</reference>
<sequence>MASSLVHAFIDKENTATITTGKGRLGSTSGRQILGKTFSSNNSTLDTPRKALGHVNNTPLRTALGNVTNTAKKIHQGSLLKKIPLQSRTPAPQKKGPRIPSTPSLQFSRKKCVKASVQKVETRPFVEDYSEIEYMPDYKQKGETTSRSMFGKVNFQRYSVNLASGCQVENYLQPENIPNQIFPDWK</sequence>